<evidence type="ECO:0000313" key="2">
    <source>
        <dbReference type="EMBL" id="GBG69750.1"/>
    </source>
</evidence>
<feature type="region of interest" description="Disordered" evidence="1">
    <location>
        <begin position="1"/>
        <end position="153"/>
    </location>
</feature>
<feature type="compositionally biased region" description="Low complexity" evidence="1">
    <location>
        <begin position="46"/>
        <end position="55"/>
    </location>
</feature>
<evidence type="ECO:0000313" key="3">
    <source>
        <dbReference type="Proteomes" id="UP000265515"/>
    </source>
</evidence>
<dbReference type="Gramene" id="GBG69750">
    <property type="protein sequence ID" value="GBG69750"/>
    <property type="gene ID" value="CBR_g4581"/>
</dbReference>
<accession>A0A388KI69</accession>
<feature type="compositionally biased region" description="Gly residues" evidence="1">
    <location>
        <begin position="120"/>
        <end position="140"/>
    </location>
</feature>
<dbReference type="Proteomes" id="UP000265515">
    <property type="component" value="Unassembled WGS sequence"/>
</dbReference>
<name>A0A388KI69_CHABU</name>
<feature type="compositionally biased region" description="Basic and acidic residues" evidence="1">
    <location>
        <begin position="1"/>
        <end position="16"/>
    </location>
</feature>
<organism evidence="2 3">
    <name type="scientific">Chara braunii</name>
    <name type="common">Braun's stonewort</name>
    <dbReference type="NCBI Taxonomy" id="69332"/>
    <lineage>
        <taxon>Eukaryota</taxon>
        <taxon>Viridiplantae</taxon>
        <taxon>Streptophyta</taxon>
        <taxon>Charophyceae</taxon>
        <taxon>Charales</taxon>
        <taxon>Characeae</taxon>
        <taxon>Chara</taxon>
    </lineage>
</organism>
<protein>
    <submittedName>
        <fullName evidence="2">Uncharacterized protein</fullName>
    </submittedName>
</protein>
<dbReference type="EMBL" id="BFEA01000119">
    <property type="protein sequence ID" value="GBG69750.1"/>
    <property type="molecule type" value="Genomic_DNA"/>
</dbReference>
<reference evidence="2 3" key="1">
    <citation type="journal article" date="2018" name="Cell">
        <title>The Chara Genome: Secondary Complexity and Implications for Plant Terrestrialization.</title>
        <authorList>
            <person name="Nishiyama T."/>
            <person name="Sakayama H."/>
            <person name="Vries J.D."/>
            <person name="Buschmann H."/>
            <person name="Saint-Marcoux D."/>
            <person name="Ullrich K.K."/>
            <person name="Haas F.B."/>
            <person name="Vanderstraeten L."/>
            <person name="Becker D."/>
            <person name="Lang D."/>
            <person name="Vosolsobe S."/>
            <person name="Rombauts S."/>
            <person name="Wilhelmsson P.K.I."/>
            <person name="Janitza P."/>
            <person name="Kern R."/>
            <person name="Heyl A."/>
            <person name="Rumpler F."/>
            <person name="Villalobos L.I.A.C."/>
            <person name="Clay J.M."/>
            <person name="Skokan R."/>
            <person name="Toyoda A."/>
            <person name="Suzuki Y."/>
            <person name="Kagoshima H."/>
            <person name="Schijlen E."/>
            <person name="Tajeshwar N."/>
            <person name="Catarino B."/>
            <person name="Hetherington A.J."/>
            <person name="Saltykova A."/>
            <person name="Bonnot C."/>
            <person name="Breuninger H."/>
            <person name="Symeonidi A."/>
            <person name="Radhakrishnan G.V."/>
            <person name="Van Nieuwerburgh F."/>
            <person name="Deforce D."/>
            <person name="Chang C."/>
            <person name="Karol K.G."/>
            <person name="Hedrich R."/>
            <person name="Ulvskov P."/>
            <person name="Glockner G."/>
            <person name="Delwiche C.F."/>
            <person name="Petrasek J."/>
            <person name="Van de Peer Y."/>
            <person name="Friml J."/>
            <person name="Beilby M."/>
            <person name="Dolan L."/>
            <person name="Kohara Y."/>
            <person name="Sugano S."/>
            <person name="Fujiyama A."/>
            <person name="Delaux P.-M."/>
            <person name="Quint M."/>
            <person name="TheiBen G."/>
            <person name="Hagemann M."/>
            <person name="Harholt J."/>
            <person name="Dunand C."/>
            <person name="Zachgo S."/>
            <person name="Langdale J."/>
            <person name="Maumus F."/>
            <person name="Straeten D.V.D."/>
            <person name="Gould S.B."/>
            <person name="Rensing S.A."/>
        </authorList>
    </citation>
    <scope>NUCLEOTIDE SEQUENCE [LARGE SCALE GENOMIC DNA]</scope>
    <source>
        <strain evidence="2 3">S276</strain>
    </source>
</reference>
<gene>
    <name evidence="2" type="ORF">CBR_g4581</name>
</gene>
<evidence type="ECO:0000256" key="1">
    <source>
        <dbReference type="SAM" id="MobiDB-lite"/>
    </source>
</evidence>
<proteinExistence type="predicted"/>
<sequence length="219" mass="22192">MTDRSRSNEGGERCGEKAGVGVEESRGMGIFSEDDFPIIAGGSGRGSATLGGSASCSASFGRPSSGSETLGGSGSGDGSAELRGGKQADGGGGTRWLGKVNGSRQQGTVWRRKMEKRVGGCWGGGRMGGGGRGGGGGGDGASEEREEGGATAGWSTRAGAVAIGAQRHRQGELYCPGGVGNLQGEFVVPKQEEAARLAAVRRKKDFECFERVNGKMVNV</sequence>
<keyword evidence="3" id="KW-1185">Reference proteome</keyword>
<comment type="caution">
    <text evidence="2">The sequence shown here is derived from an EMBL/GenBank/DDBJ whole genome shotgun (WGS) entry which is preliminary data.</text>
</comment>
<dbReference type="AlphaFoldDB" id="A0A388KI69"/>